<name>A0A150KG73_HEYCO</name>
<dbReference type="AlphaFoldDB" id="A0A150KG73"/>
<dbReference type="EMBL" id="LQYI01000045">
    <property type="protein sequence ID" value="KYC69720.1"/>
    <property type="molecule type" value="Genomic_DNA"/>
</dbReference>
<dbReference type="Proteomes" id="UP000075304">
    <property type="component" value="Unassembled WGS sequence"/>
</dbReference>
<proteinExistence type="predicted"/>
<evidence type="ECO:0000313" key="1">
    <source>
        <dbReference type="EMBL" id="KYC69720.1"/>
    </source>
</evidence>
<gene>
    <name evidence="1" type="ORF">B4099_1064</name>
</gene>
<dbReference type="PATRIC" id="fig|1398.25.peg.2769"/>
<comment type="caution">
    <text evidence="1">The sequence shown here is derived from an EMBL/GenBank/DDBJ whole genome shotgun (WGS) entry which is preliminary data.</text>
</comment>
<protein>
    <submittedName>
        <fullName evidence="1">Uncharacterized protein</fullName>
    </submittedName>
</protein>
<organism evidence="1 2">
    <name type="scientific">Heyndrickxia coagulans</name>
    <name type="common">Weizmannia coagulans</name>
    <dbReference type="NCBI Taxonomy" id="1398"/>
    <lineage>
        <taxon>Bacteria</taxon>
        <taxon>Bacillati</taxon>
        <taxon>Bacillota</taxon>
        <taxon>Bacilli</taxon>
        <taxon>Bacillales</taxon>
        <taxon>Bacillaceae</taxon>
        <taxon>Heyndrickxia</taxon>
    </lineage>
</organism>
<accession>A0A150KG73</accession>
<evidence type="ECO:0000313" key="2">
    <source>
        <dbReference type="Proteomes" id="UP000075304"/>
    </source>
</evidence>
<reference evidence="1 2" key="1">
    <citation type="submission" date="2016-01" db="EMBL/GenBank/DDBJ databases">
        <title>Genome Sequences of Twelve Sporeforming Bacillus Species Isolated from Foods.</title>
        <authorList>
            <person name="Berendsen E.M."/>
            <person name="Wells-Bennik M.H."/>
            <person name="Krawcyk A.O."/>
            <person name="De Jong A."/>
            <person name="Holsappel S."/>
            <person name="Eijlander R.T."/>
            <person name="Kuipers O.P."/>
        </authorList>
    </citation>
    <scope>NUCLEOTIDE SEQUENCE [LARGE SCALE GENOMIC DNA]</scope>
    <source>
        <strain evidence="1 2">B4099</strain>
    </source>
</reference>
<sequence length="45" mass="4912">MVCTRFLASCPGVAQDVWLPFVTGIPAIDAAMHGPDCRTWFAPDF</sequence>